<dbReference type="InterPro" id="IPR021763">
    <property type="entry name" value="DUF3326"/>
</dbReference>
<feature type="region of interest" description="Disordered" evidence="1">
    <location>
        <begin position="550"/>
        <end position="569"/>
    </location>
</feature>
<dbReference type="PANTHER" id="PTHR36891:SF1">
    <property type="entry name" value="OS01G0127400 PROTEIN"/>
    <property type="match status" value="1"/>
</dbReference>
<dbReference type="Pfam" id="PF11805">
    <property type="entry name" value="DUF3326"/>
    <property type="match status" value="1"/>
</dbReference>
<dbReference type="PANTHER" id="PTHR36891">
    <property type="entry name" value="OS01G0127400 PROTEIN"/>
    <property type="match status" value="1"/>
</dbReference>
<sequence length="569" mass="61853">MERLYLARDSKDHVSVVHMSRKRRLRFSVSLSEGFGIETINGPKWSLYWRSAIHRHGTQSTLGFCVDTSGRNRHCYAQLALHGRSAVGVSSAAADSRPLRGFLQRRGNQGPCVLDGLVDQPSGNGQRPVLYAKPKWRPRRVGCLPSKGRRMTLQSRVSGNYTAVMIVPTGTAASVGGYAGDALPAARLLASVCDTLITHPNVLNGAMLYWPIPNALYVEGHALDRFCEGIWGLEPRDRPQNRLGVVFDAAIPPRLRERHLQVCDAVRATLGIQVVAYTATRQPVVFRCGIREDGSSYGIVESPNELIEAAASLLEPPHDCDALAVVCYFPTTMFEHASEMLQSYRQGKGVDPIGGAEAALSHAVTAALGVPCAHAPALDESLNSFERSNPKSAAEELGFTFLPCVLAGLAQAPRLVPHGERSRHPNLRTHWVEDVAALVAPGNALNGPAVQAMLKHRALVIAVRENVTCLNATPLQLPVNVLEIGPDGRFIQHERDARAQTPWILWVRSYAEAAGYLVAHREGLLFDTLSPSVPPIRQVSTKPLPVVERPAGQSPCIPAWPTEPAADVR</sequence>
<protein>
    <recommendedName>
        <fullName evidence="4">DUF3326 domain-containing protein</fullName>
    </recommendedName>
</protein>
<dbReference type="Proteomes" id="UP000530660">
    <property type="component" value="Unassembled WGS sequence"/>
</dbReference>
<comment type="caution">
    <text evidence="2">The sequence shown here is derived from an EMBL/GenBank/DDBJ whole genome shotgun (WGS) entry which is preliminary data.</text>
</comment>
<proteinExistence type="predicted"/>
<name>A0A7J7IDN8_9RHOD</name>
<evidence type="ECO:0000313" key="2">
    <source>
        <dbReference type="EMBL" id="KAF6000441.1"/>
    </source>
</evidence>
<dbReference type="EMBL" id="VWRR01000020">
    <property type="protein sequence ID" value="KAF6000441.1"/>
    <property type="molecule type" value="Genomic_DNA"/>
</dbReference>
<keyword evidence="3" id="KW-1185">Reference proteome</keyword>
<dbReference type="OrthoDB" id="1562at2759"/>
<evidence type="ECO:0008006" key="4">
    <source>
        <dbReference type="Google" id="ProtNLM"/>
    </source>
</evidence>
<evidence type="ECO:0000313" key="3">
    <source>
        <dbReference type="Proteomes" id="UP000530660"/>
    </source>
</evidence>
<evidence type="ECO:0000256" key="1">
    <source>
        <dbReference type="SAM" id="MobiDB-lite"/>
    </source>
</evidence>
<dbReference type="AlphaFoldDB" id="A0A7J7IDN8"/>
<organism evidence="2 3">
    <name type="scientific">Cyanidiococcus yangmingshanensis</name>
    <dbReference type="NCBI Taxonomy" id="2690220"/>
    <lineage>
        <taxon>Eukaryota</taxon>
        <taxon>Rhodophyta</taxon>
        <taxon>Bangiophyceae</taxon>
        <taxon>Cyanidiales</taxon>
        <taxon>Cyanidiaceae</taxon>
        <taxon>Cyanidiococcus</taxon>
    </lineage>
</organism>
<gene>
    <name evidence="2" type="ORF">F1559_001814</name>
</gene>
<reference evidence="2 3" key="1">
    <citation type="journal article" date="2020" name="J. Phycol.">
        <title>Comparative genome analysis reveals Cyanidiococcus gen. nov., a new extremophilic red algal genus sister to Cyanidioschyzon (Cyanidioschyzonaceae, Rhodophyta).</title>
        <authorList>
            <person name="Liu S.-L."/>
            <person name="Chiang Y.-R."/>
            <person name="Yoon H.S."/>
            <person name="Fu H.-Y."/>
        </authorList>
    </citation>
    <scope>NUCLEOTIDE SEQUENCE [LARGE SCALE GENOMIC DNA]</scope>
    <source>
        <strain evidence="2 3">THAL066</strain>
    </source>
</reference>
<accession>A0A7J7IDN8</accession>